<proteinExistence type="predicted"/>
<accession>A0A5C3N7T6</accession>
<evidence type="ECO:0000256" key="1">
    <source>
        <dbReference type="SAM" id="MobiDB-lite"/>
    </source>
</evidence>
<sequence length="631" mass="68782">MTSFNEDVPMPTRKSRRKAVPNRRLGSPTTIAPVSASAAPATNMELEVAIAAARVKIPGKKKRIVVIEETDSEEGDPPAITVPSTSAPAVSTTEDTPVPNATSARKVGRVRKSSVKSKKGKGKASSKVAVDSNSDKSGSDEAPPIATREPPKEATVDQERWDIGSDFDLEVLSDADLPPPDQMFKKTTHTTAVEVVPNKMYILSMLNGTVYKLGDSMIRGTKRAVVTSDAEVSESGDIKPAINEVPVIKRSKTSAISGAEGKQESNVSKTDNTARDTKVKKTASMANVVDLVSDDDGDQNIQVRDDSSDTPVAVGVDSDQDDDVKIIDRHMTGTRVVLIPTTMILEVMTWIRLIIRERTDLTLHESLHDPDLEDTYNLPLLTRICILSSSGGYSRCLDEGQVRFSAWSQYIACHGIPPCLENDEDNAKPCQHIRHVQEYIKNAITFTWKVTPAGHFINLSRISPSVLSINNANNATLYARDFPGHPALCFSVVAVAECHLLKPLQYTNSDWEQKFISGVFHSVEWERFSTVVCQTFNSVARMKTRLDGNAIAFGTKSVRRNNQPSSSQQAPDTPSRKNRVSLFSPGKASGSASKSVPGQPGTLRVLDPSDEASRLHEAHRSHSYDGTAKVW</sequence>
<organism evidence="2 3">
    <name type="scientific">Heliocybe sulcata</name>
    <dbReference type="NCBI Taxonomy" id="5364"/>
    <lineage>
        <taxon>Eukaryota</taxon>
        <taxon>Fungi</taxon>
        <taxon>Dikarya</taxon>
        <taxon>Basidiomycota</taxon>
        <taxon>Agaricomycotina</taxon>
        <taxon>Agaricomycetes</taxon>
        <taxon>Gloeophyllales</taxon>
        <taxon>Gloeophyllaceae</taxon>
        <taxon>Heliocybe</taxon>
    </lineage>
</organism>
<gene>
    <name evidence="2" type="ORF">OE88DRAFT_1643138</name>
</gene>
<dbReference type="STRING" id="5364.A0A5C3N7T6"/>
<feature type="region of interest" description="Disordered" evidence="1">
    <location>
        <begin position="554"/>
        <end position="631"/>
    </location>
</feature>
<dbReference type="EMBL" id="ML213507">
    <property type="protein sequence ID" value="TFK53373.1"/>
    <property type="molecule type" value="Genomic_DNA"/>
</dbReference>
<feature type="compositionally biased region" description="Basic and acidic residues" evidence="1">
    <location>
        <begin position="149"/>
        <end position="159"/>
    </location>
</feature>
<feature type="compositionally biased region" description="Basic and acidic residues" evidence="1">
    <location>
        <begin position="611"/>
        <end position="623"/>
    </location>
</feature>
<feature type="compositionally biased region" description="Basic residues" evidence="1">
    <location>
        <begin position="106"/>
        <end position="124"/>
    </location>
</feature>
<keyword evidence="3" id="KW-1185">Reference proteome</keyword>
<feature type="compositionally biased region" description="Polar residues" evidence="1">
    <location>
        <begin position="82"/>
        <end position="102"/>
    </location>
</feature>
<feature type="compositionally biased region" description="Low complexity" evidence="1">
    <location>
        <begin position="584"/>
        <end position="597"/>
    </location>
</feature>
<reference evidence="2 3" key="1">
    <citation type="journal article" date="2019" name="Nat. Ecol. Evol.">
        <title>Megaphylogeny resolves global patterns of mushroom evolution.</title>
        <authorList>
            <person name="Varga T."/>
            <person name="Krizsan K."/>
            <person name="Foldi C."/>
            <person name="Dima B."/>
            <person name="Sanchez-Garcia M."/>
            <person name="Sanchez-Ramirez S."/>
            <person name="Szollosi G.J."/>
            <person name="Szarkandi J.G."/>
            <person name="Papp V."/>
            <person name="Albert L."/>
            <person name="Andreopoulos W."/>
            <person name="Angelini C."/>
            <person name="Antonin V."/>
            <person name="Barry K.W."/>
            <person name="Bougher N.L."/>
            <person name="Buchanan P."/>
            <person name="Buyck B."/>
            <person name="Bense V."/>
            <person name="Catcheside P."/>
            <person name="Chovatia M."/>
            <person name="Cooper J."/>
            <person name="Damon W."/>
            <person name="Desjardin D."/>
            <person name="Finy P."/>
            <person name="Geml J."/>
            <person name="Haridas S."/>
            <person name="Hughes K."/>
            <person name="Justo A."/>
            <person name="Karasinski D."/>
            <person name="Kautmanova I."/>
            <person name="Kiss B."/>
            <person name="Kocsube S."/>
            <person name="Kotiranta H."/>
            <person name="LaButti K.M."/>
            <person name="Lechner B.E."/>
            <person name="Liimatainen K."/>
            <person name="Lipzen A."/>
            <person name="Lukacs Z."/>
            <person name="Mihaltcheva S."/>
            <person name="Morgado L.N."/>
            <person name="Niskanen T."/>
            <person name="Noordeloos M.E."/>
            <person name="Ohm R.A."/>
            <person name="Ortiz-Santana B."/>
            <person name="Ovrebo C."/>
            <person name="Racz N."/>
            <person name="Riley R."/>
            <person name="Savchenko A."/>
            <person name="Shiryaev A."/>
            <person name="Soop K."/>
            <person name="Spirin V."/>
            <person name="Szebenyi C."/>
            <person name="Tomsovsky M."/>
            <person name="Tulloss R.E."/>
            <person name="Uehling J."/>
            <person name="Grigoriev I.V."/>
            <person name="Vagvolgyi C."/>
            <person name="Papp T."/>
            <person name="Martin F.M."/>
            <person name="Miettinen O."/>
            <person name="Hibbett D.S."/>
            <person name="Nagy L.G."/>
        </authorList>
    </citation>
    <scope>NUCLEOTIDE SEQUENCE [LARGE SCALE GENOMIC DNA]</scope>
    <source>
        <strain evidence="2 3">OMC1185</strain>
    </source>
</reference>
<dbReference type="AlphaFoldDB" id="A0A5C3N7T6"/>
<feature type="compositionally biased region" description="Polar residues" evidence="1">
    <location>
        <begin position="560"/>
        <end position="572"/>
    </location>
</feature>
<feature type="region of interest" description="Disordered" evidence="1">
    <location>
        <begin position="1"/>
        <end position="41"/>
    </location>
</feature>
<evidence type="ECO:0000313" key="2">
    <source>
        <dbReference type="EMBL" id="TFK53373.1"/>
    </source>
</evidence>
<feature type="region of interest" description="Disordered" evidence="1">
    <location>
        <begin position="254"/>
        <end position="278"/>
    </location>
</feature>
<name>A0A5C3N7T6_9AGAM</name>
<evidence type="ECO:0000313" key="3">
    <source>
        <dbReference type="Proteomes" id="UP000305948"/>
    </source>
</evidence>
<dbReference type="Proteomes" id="UP000305948">
    <property type="component" value="Unassembled WGS sequence"/>
</dbReference>
<protein>
    <submittedName>
        <fullName evidence="2">Uncharacterized protein</fullName>
    </submittedName>
</protein>
<dbReference type="OrthoDB" id="3067694at2759"/>
<feature type="region of interest" description="Disordered" evidence="1">
    <location>
        <begin position="68"/>
        <end position="159"/>
    </location>
</feature>